<keyword evidence="3" id="KW-0227">DNA damage</keyword>
<keyword evidence="5" id="KW-0234">DNA repair</keyword>
<dbReference type="Pfam" id="PF03852">
    <property type="entry name" value="Vsr"/>
    <property type="match status" value="1"/>
</dbReference>
<feature type="domain" description="DUF559" evidence="6">
    <location>
        <begin position="90"/>
        <end position="132"/>
    </location>
</feature>
<evidence type="ECO:0000256" key="1">
    <source>
        <dbReference type="ARBA" id="ARBA00022722"/>
    </source>
</evidence>
<evidence type="ECO:0000256" key="4">
    <source>
        <dbReference type="ARBA" id="ARBA00022801"/>
    </source>
</evidence>
<evidence type="ECO:0000313" key="7">
    <source>
        <dbReference type="EMBL" id="MPM57325.1"/>
    </source>
</evidence>
<dbReference type="SUPFAM" id="SSF52980">
    <property type="entry name" value="Restriction endonuclease-like"/>
    <property type="match status" value="1"/>
</dbReference>
<dbReference type="InterPro" id="IPR007569">
    <property type="entry name" value="DUF559"/>
</dbReference>
<dbReference type="GO" id="GO:0016787">
    <property type="term" value="F:hydrolase activity"/>
    <property type="evidence" value="ECO:0007669"/>
    <property type="project" value="UniProtKB-KW"/>
</dbReference>
<name>A0A645AVP8_9ZZZZ</name>
<dbReference type="CDD" id="cd00221">
    <property type="entry name" value="Vsr"/>
    <property type="match status" value="1"/>
</dbReference>
<evidence type="ECO:0000256" key="5">
    <source>
        <dbReference type="ARBA" id="ARBA00023204"/>
    </source>
</evidence>
<protein>
    <submittedName>
        <fullName evidence="7">Very short patch repair protein</fullName>
        <ecNumber evidence="7">3.1.-.-</ecNumber>
    </submittedName>
</protein>
<dbReference type="Pfam" id="PF04480">
    <property type="entry name" value="DUF559"/>
    <property type="match status" value="1"/>
</dbReference>
<accession>A0A645AVP8</accession>
<keyword evidence="4 7" id="KW-0378">Hydrolase</keyword>
<dbReference type="PIRSF" id="PIRSF018267">
    <property type="entry name" value="VSR_endonuc"/>
    <property type="match status" value="1"/>
</dbReference>
<dbReference type="Gene3D" id="3.40.960.10">
    <property type="entry name" value="VSR Endonuclease"/>
    <property type="match status" value="1"/>
</dbReference>
<dbReference type="InterPro" id="IPR004603">
    <property type="entry name" value="DNA_mismatch_endonuc_vsr"/>
</dbReference>
<dbReference type="EMBL" id="VSSQ01016210">
    <property type="protein sequence ID" value="MPM57325.1"/>
    <property type="molecule type" value="Genomic_DNA"/>
</dbReference>
<gene>
    <name evidence="7" type="primary">vsr_7</name>
    <name evidence="7" type="ORF">SDC9_104147</name>
</gene>
<sequence length="134" mass="16085">MDNLTPSQRTKNMKAIRSSETKIEQTLRKALWHEGIRYRKNYNKLIGKPDIVITKHKIAIFCDGDFWHGKNDCEEKINSNRKFWIEKIKQNKERDLNITLTLRDQGWTVLRFWETDIKTDLQSCIKEILKHINK</sequence>
<dbReference type="GO" id="GO:0004519">
    <property type="term" value="F:endonuclease activity"/>
    <property type="evidence" value="ECO:0007669"/>
    <property type="project" value="UniProtKB-KW"/>
</dbReference>
<evidence type="ECO:0000256" key="3">
    <source>
        <dbReference type="ARBA" id="ARBA00022763"/>
    </source>
</evidence>
<dbReference type="EC" id="3.1.-.-" evidence="7"/>
<organism evidence="7">
    <name type="scientific">bioreactor metagenome</name>
    <dbReference type="NCBI Taxonomy" id="1076179"/>
    <lineage>
        <taxon>unclassified sequences</taxon>
        <taxon>metagenomes</taxon>
        <taxon>ecological metagenomes</taxon>
    </lineage>
</organism>
<dbReference type="NCBIfam" id="TIGR00632">
    <property type="entry name" value="vsr"/>
    <property type="match status" value="1"/>
</dbReference>
<dbReference type="GO" id="GO:0006298">
    <property type="term" value="P:mismatch repair"/>
    <property type="evidence" value="ECO:0007669"/>
    <property type="project" value="InterPro"/>
</dbReference>
<keyword evidence="1" id="KW-0540">Nuclease</keyword>
<comment type="caution">
    <text evidence="7">The sequence shown here is derived from an EMBL/GenBank/DDBJ whole genome shotgun (WGS) entry which is preliminary data.</text>
</comment>
<reference evidence="7" key="1">
    <citation type="submission" date="2019-08" db="EMBL/GenBank/DDBJ databases">
        <authorList>
            <person name="Kucharzyk K."/>
            <person name="Murdoch R.W."/>
            <person name="Higgins S."/>
            <person name="Loffler F."/>
        </authorList>
    </citation>
    <scope>NUCLEOTIDE SEQUENCE</scope>
</reference>
<evidence type="ECO:0000256" key="2">
    <source>
        <dbReference type="ARBA" id="ARBA00022759"/>
    </source>
</evidence>
<keyword evidence="2" id="KW-0255">Endonuclease</keyword>
<proteinExistence type="predicted"/>
<evidence type="ECO:0000259" key="6">
    <source>
        <dbReference type="Pfam" id="PF04480"/>
    </source>
</evidence>
<dbReference type="InterPro" id="IPR011335">
    <property type="entry name" value="Restrct_endonuc-II-like"/>
</dbReference>
<dbReference type="AlphaFoldDB" id="A0A645AVP8"/>